<protein>
    <submittedName>
        <fullName evidence="2">Uncharacterized protein</fullName>
    </submittedName>
</protein>
<keyword evidence="1" id="KW-1133">Transmembrane helix</keyword>
<accession>A0A0N8GM81</accession>
<name>A0A0N8GM81_9CHLR</name>
<proteinExistence type="predicted"/>
<organism evidence="2 3">
    <name type="scientific">Bellilinea caldifistulae</name>
    <dbReference type="NCBI Taxonomy" id="360411"/>
    <lineage>
        <taxon>Bacteria</taxon>
        <taxon>Bacillati</taxon>
        <taxon>Chloroflexota</taxon>
        <taxon>Anaerolineae</taxon>
        <taxon>Anaerolineales</taxon>
        <taxon>Anaerolineaceae</taxon>
        <taxon>Bellilinea</taxon>
    </lineage>
</organism>
<keyword evidence="1" id="KW-0472">Membrane</keyword>
<evidence type="ECO:0000256" key="1">
    <source>
        <dbReference type="SAM" id="Phobius"/>
    </source>
</evidence>
<keyword evidence="3" id="KW-1185">Reference proteome</keyword>
<feature type="transmembrane region" description="Helical" evidence="1">
    <location>
        <begin position="6"/>
        <end position="22"/>
    </location>
</feature>
<dbReference type="Proteomes" id="UP000050514">
    <property type="component" value="Unassembled WGS sequence"/>
</dbReference>
<dbReference type="AlphaFoldDB" id="A0A0N8GM81"/>
<dbReference type="EMBL" id="LGHJ01000017">
    <property type="protein sequence ID" value="KPL74562.1"/>
    <property type="molecule type" value="Genomic_DNA"/>
</dbReference>
<comment type="caution">
    <text evidence="2">The sequence shown here is derived from an EMBL/GenBank/DDBJ whole genome shotgun (WGS) entry which is preliminary data.</text>
</comment>
<gene>
    <name evidence="2" type="ORF">AC812_12260</name>
</gene>
<keyword evidence="1" id="KW-0812">Transmembrane</keyword>
<dbReference type="STRING" id="360411.AC812_12260"/>
<evidence type="ECO:0000313" key="3">
    <source>
        <dbReference type="Proteomes" id="UP000050514"/>
    </source>
</evidence>
<reference evidence="2 3" key="1">
    <citation type="submission" date="2015-07" db="EMBL/GenBank/DDBJ databases">
        <title>Draft genome of Bellilinea caldifistulae DSM 17877.</title>
        <authorList>
            <person name="Hemp J."/>
            <person name="Ward L.M."/>
            <person name="Pace L.A."/>
            <person name="Fischer W.W."/>
        </authorList>
    </citation>
    <scope>NUCLEOTIDE SEQUENCE [LARGE SCALE GENOMIC DNA]</scope>
    <source>
        <strain evidence="2 3">GOMI-1</strain>
    </source>
</reference>
<evidence type="ECO:0000313" key="2">
    <source>
        <dbReference type="EMBL" id="KPL74562.1"/>
    </source>
</evidence>
<dbReference type="RefSeq" id="WP_061918884.1">
    <property type="nucleotide sequence ID" value="NZ_DF967971.1"/>
</dbReference>
<sequence>MKSLFAVFYLPLWMLVAVWIVLRRKQAFDEADMAMRAIMLNDIYYALPVPKGRLERMIVTAIIRYIDREKVAMLKMSRMGVSGIGVLPK</sequence>